<evidence type="ECO:0000313" key="12">
    <source>
        <dbReference type="EMBL" id="PVU93775.1"/>
    </source>
</evidence>
<dbReference type="GO" id="GO:0006906">
    <property type="term" value="P:vesicle fusion"/>
    <property type="evidence" value="ECO:0007669"/>
    <property type="project" value="TreeGrafter"/>
</dbReference>
<evidence type="ECO:0000256" key="7">
    <source>
        <dbReference type="ARBA" id="ARBA00023034"/>
    </source>
</evidence>
<feature type="domain" description="T-SNARE coiled-coil homology" evidence="11">
    <location>
        <begin position="79"/>
        <end position="141"/>
    </location>
</feature>
<dbReference type="PROSITE" id="PS00914">
    <property type="entry name" value="SYNTAXIN"/>
    <property type="match status" value="1"/>
</dbReference>
<dbReference type="InterPro" id="IPR006012">
    <property type="entry name" value="Syntaxin/epimorphin_CS"/>
</dbReference>
<protein>
    <recommendedName>
        <fullName evidence="11">t-SNARE coiled-coil homology domain-containing protein</fullName>
    </recommendedName>
</protein>
<dbReference type="SMART" id="SM00397">
    <property type="entry name" value="t_SNARE"/>
    <property type="match status" value="1"/>
</dbReference>
<proteinExistence type="inferred from homology"/>
<comment type="caution">
    <text evidence="12">The sequence shown here is derived from an EMBL/GenBank/DDBJ whole genome shotgun (WGS) entry which is preliminary data.</text>
</comment>
<dbReference type="InterPro" id="IPR045242">
    <property type="entry name" value="Syntaxin"/>
</dbReference>
<dbReference type="CDD" id="cd15845">
    <property type="entry name" value="SNARE_syntaxin16"/>
    <property type="match status" value="1"/>
</dbReference>
<evidence type="ECO:0000256" key="5">
    <source>
        <dbReference type="ARBA" id="ARBA00022927"/>
    </source>
</evidence>
<dbReference type="GO" id="GO:0000149">
    <property type="term" value="F:SNARE binding"/>
    <property type="evidence" value="ECO:0007669"/>
    <property type="project" value="TreeGrafter"/>
</dbReference>
<dbReference type="InterPro" id="IPR000727">
    <property type="entry name" value="T_SNARE_dom"/>
</dbReference>
<gene>
    <name evidence="12" type="ORF">BB559_003158</name>
</gene>
<dbReference type="GO" id="GO:0000139">
    <property type="term" value="C:Golgi membrane"/>
    <property type="evidence" value="ECO:0007669"/>
    <property type="project" value="UniProtKB-SubCell"/>
</dbReference>
<keyword evidence="3" id="KW-0813">Transport</keyword>
<keyword evidence="13" id="KW-1185">Reference proteome</keyword>
<keyword evidence="8" id="KW-0175">Coiled coil</keyword>
<sequence length="174" mass="20285">MKGQEIIVGQNIQKSLAQKLQDISSQFRMMQSNYLREISKKSNQSKDVFAIDLDKQKQDAQKYDLTLTDEQLYDMELLTTNVSQRENEINNVSKSIIELSTIFKDLQSMVIHQGTMLDRIDYNVENTLVNVEAAKDELIKAEEYQKNSPERKIILILFIIFVVLFLLFLVKVIY</sequence>
<keyword evidence="6 10" id="KW-1133">Transmembrane helix</keyword>
<dbReference type="OrthoDB" id="10251371at2759"/>
<dbReference type="AlphaFoldDB" id="A0A2T9YN38"/>
<keyword evidence="9 10" id="KW-0472">Membrane</keyword>
<evidence type="ECO:0000256" key="9">
    <source>
        <dbReference type="ARBA" id="ARBA00023136"/>
    </source>
</evidence>
<evidence type="ECO:0000256" key="4">
    <source>
        <dbReference type="ARBA" id="ARBA00022692"/>
    </source>
</evidence>
<dbReference type="GO" id="GO:0048278">
    <property type="term" value="P:vesicle docking"/>
    <property type="evidence" value="ECO:0007669"/>
    <property type="project" value="TreeGrafter"/>
</dbReference>
<comment type="subcellular location">
    <subcellularLocation>
        <location evidence="1">Golgi apparatus membrane</location>
        <topology evidence="1">Single-pass type IV membrane protein</topology>
    </subcellularLocation>
</comment>
<dbReference type="EMBL" id="MBFT01000301">
    <property type="protein sequence ID" value="PVU93775.1"/>
    <property type="molecule type" value="Genomic_DNA"/>
</dbReference>
<evidence type="ECO:0000256" key="8">
    <source>
        <dbReference type="ARBA" id="ARBA00023054"/>
    </source>
</evidence>
<evidence type="ECO:0000256" key="1">
    <source>
        <dbReference type="ARBA" id="ARBA00004409"/>
    </source>
</evidence>
<evidence type="ECO:0000259" key="11">
    <source>
        <dbReference type="PROSITE" id="PS50192"/>
    </source>
</evidence>
<keyword evidence="5" id="KW-0653">Protein transport</keyword>
<dbReference type="Pfam" id="PF05739">
    <property type="entry name" value="SNARE"/>
    <property type="match status" value="1"/>
</dbReference>
<evidence type="ECO:0000313" key="13">
    <source>
        <dbReference type="Proteomes" id="UP000245699"/>
    </source>
</evidence>
<dbReference type="PROSITE" id="PS50192">
    <property type="entry name" value="T_SNARE"/>
    <property type="match status" value="1"/>
</dbReference>
<dbReference type="GO" id="GO:0006886">
    <property type="term" value="P:intracellular protein transport"/>
    <property type="evidence" value="ECO:0007669"/>
    <property type="project" value="InterPro"/>
</dbReference>
<keyword evidence="4 10" id="KW-0812">Transmembrane</keyword>
<dbReference type="PANTHER" id="PTHR19957:SF83">
    <property type="entry name" value="SYNTAXIN-16"/>
    <property type="match status" value="1"/>
</dbReference>
<feature type="transmembrane region" description="Helical" evidence="10">
    <location>
        <begin position="153"/>
        <end position="173"/>
    </location>
</feature>
<name>A0A2T9YN38_9FUNG</name>
<evidence type="ECO:0000256" key="2">
    <source>
        <dbReference type="ARBA" id="ARBA00009063"/>
    </source>
</evidence>
<dbReference type="Gene3D" id="1.20.5.110">
    <property type="match status" value="1"/>
</dbReference>
<dbReference type="GO" id="GO:0031201">
    <property type="term" value="C:SNARE complex"/>
    <property type="evidence" value="ECO:0007669"/>
    <property type="project" value="TreeGrafter"/>
</dbReference>
<dbReference type="SUPFAM" id="SSF47661">
    <property type="entry name" value="t-snare proteins"/>
    <property type="match status" value="1"/>
</dbReference>
<evidence type="ECO:0000256" key="3">
    <source>
        <dbReference type="ARBA" id="ARBA00022448"/>
    </source>
</evidence>
<dbReference type="PANTHER" id="PTHR19957">
    <property type="entry name" value="SYNTAXIN"/>
    <property type="match status" value="1"/>
</dbReference>
<evidence type="ECO:0000256" key="10">
    <source>
        <dbReference type="SAM" id="Phobius"/>
    </source>
</evidence>
<dbReference type="GO" id="GO:0005484">
    <property type="term" value="F:SNAP receptor activity"/>
    <property type="evidence" value="ECO:0007669"/>
    <property type="project" value="InterPro"/>
</dbReference>
<dbReference type="Proteomes" id="UP000245699">
    <property type="component" value="Unassembled WGS sequence"/>
</dbReference>
<comment type="similarity">
    <text evidence="2">Belongs to the syntaxin family.</text>
</comment>
<reference evidence="12 13" key="1">
    <citation type="journal article" date="2018" name="MBio">
        <title>Comparative Genomics Reveals the Core Gene Toolbox for the Fungus-Insect Symbiosis.</title>
        <authorList>
            <person name="Wang Y."/>
            <person name="Stata M."/>
            <person name="Wang W."/>
            <person name="Stajich J.E."/>
            <person name="White M.M."/>
            <person name="Moncalvo J.M."/>
        </authorList>
    </citation>
    <scope>NUCLEOTIDE SEQUENCE [LARGE SCALE GENOMIC DNA]</scope>
    <source>
        <strain evidence="12 13">AUS-77-4</strain>
    </source>
</reference>
<dbReference type="STRING" id="61424.A0A2T9YN38"/>
<evidence type="ECO:0000256" key="6">
    <source>
        <dbReference type="ARBA" id="ARBA00022989"/>
    </source>
</evidence>
<dbReference type="InterPro" id="IPR010989">
    <property type="entry name" value="SNARE"/>
</dbReference>
<accession>A0A2T9YN38</accession>
<organism evidence="12 13">
    <name type="scientific">Furculomyces boomerangus</name>
    <dbReference type="NCBI Taxonomy" id="61424"/>
    <lineage>
        <taxon>Eukaryota</taxon>
        <taxon>Fungi</taxon>
        <taxon>Fungi incertae sedis</taxon>
        <taxon>Zoopagomycota</taxon>
        <taxon>Kickxellomycotina</taxon>
        <taxon>Harpellomycetes</taxon>
        <taxon>Harpellales</taxon>
        <taxon>Harpellaceae</taxon>
        <taxon>Furculomyces</taxon>
    </lineage>
</organism>
<keyword evidence="7" id="KW-0333">Golgi apparatus</keyword>